<dbReference type="InterPro" id="IPR049231">
    <property type="entry name" value="DUF5581_N"/>
</dbReference>
<dbReference type="CDD" id="cd00063">
    <property type="entry name" value="FN3"/>
    <property type="match status" value="1"/>
</dbReference>
<dbReference type="GeneTree" id="ENSGT00940000177827"/>
<dbReference type="Pfam" id="PF20996">
    <property type="entry name" value="DUF5581_N"/>
    <property type="match status" value="1"/>
</dbReference>
<dbReference type="InterPro" id="IPR039581">
    <property type="entry name" value="FNDC11"/>
</dbReference>
<dbReference type="Pfam" id="PF17744">
    <property type="entry name" value="DUF5581"/>
    <property type="match status" value="1"/>
</dbReference>
<dbReference type="SUPFAM" id="SSF49265">
    <property type="entry name" value="Fibronectin type III"/>
    <property type="match status" value="1"/>
</dbReference>
<proteinExistence type="predicted"/>
<dbReference type="PROSITE" id="PS50853">
    <property type="entry name" value="FN3"/>
    <property type="match status" value="1"/>
</dbReference>
<accession>A0A3B4WIF6</accession>
<evidence type="ECO:0000313" key="4">
    <source>
        <dbReference type="Proteomes" id="UP000261360"/>
    </source>
</evidence>
<evidence type="ECO:0000259" key="2">
    <source>
        <dbReference type="PROSITE" id="PS50853"/>
    </source>
</evidence>
<dbReference type="InterPro" id="IPR013783">
    <property type="entry name" value="Ig-like_fold"/>
</dbReference>
<organism evidence="3 4">
    <name type="scientific">Seriola lalandi dorsalis</name>
    <dbReference type="NCBI Taxonomy" id="1841481"/>
    <lineage>
        <taxon>Eukaryota</taxon>
        <taxon>Metazoa</taxon>
        <taxon>Chordata</taxon>
        <taxon>Craniata</taxon>
        <taxon>Vertebrata</taxon>
        <taxon>Euteleostomi</taxon>
        <taxon>Actinopterygii</taxon>
        <taxon>Neopterygii</taxon>
        <taxon>Teleostei</taxon>
        <taxon>Neoteleostei</taxon>
        <taxon>Acanthomorphata</taxon>
        <taxon>Carangaria</taxon>
        <taxon>Carangiformes</taxon>
        <taxon>Carangidae</taxon>
        <taxon>Seriola</taxon>
    </lineage>
</organism>
<dbReference type="InterPro" id="IPR048317">
    <property type="entry name" value="DUF5581_C"/>
</dbReference>
<dbReference type="Proteomes" id="UP000261360">
    <property type="component" value="Unplaced"/>
</dbReference>
<evidence type="ECO:0000313" key="3">
    <source>
        <dbReference type="Ensembl" id="ENSSLDP00000002242.1"/>
    </source>
</evidence>
<sequence>FTAMNATVSMDEVKPDCPGSGGCGAQEVRGQTDISPDIRDQILQLFCTRLSDNSVMQKELQLMHRGSYYLEIQREDLLPSADQQQQQHTLHLSDSTVWSLIDQQRLQGAMTMAKTQVKLLLTFLEMLHQEIMRGGRELEDFIVKYNQGLVDATTAASMQQKLQQTHQDLGDFERRMTQTLGPLNLHNQLIPNTGNFPVPQLSVTVAMKMPVIFDRFRTRVTSTSVYLYWEVTGEQPKEPNQQFEIHVKSIHPTINDHGQFSKCMSRSYNIQVNDLISDRYYQFSVKRVDAINLVYGMWIDTITLKTLDLITGSLKLDSSSSAALHRHFW</sequence>
<dbReference type="PANTHER" id="PTHR14537">
    <property type="entry name" value="FIBRONECTIN TYPE III DOMAIN-CONTAINING PROTEIN 11"/>
    <property type="match status" value="1"/>
</dbReference>
<reference evidence="3" key="2">
    <citation type="submission" date="2025-09" db="UniProtKB">
        <authorList>
            <consortium name="Ensembl"/>
        </authorList>
    </citation>
    <scope>IDENTIFICATION</scope>
</reference>
<dbReference type="Gene3D" id="2.60.40.10">
    <property type="entry name" value="Immunoglobulins"/>
    <property type="match status" value="1"/>
</dbReference>
<evidence type="ECO:0000256" key="1">
    <source>
        <dbReference type="SAM" id="MobiDB-lite"/>
    </source>
</evidence>
<keyword evidence="4" id="KW-1185">Reference proteome</keyword>
<dbReference type="AlphaFoldDB" id="A0A3B4WIF6"/>
<dbReference type="Ensembl" id="ENSSLDT00000002340.1">
    <property type="protein sequence ID" value="ENSSLDP00000002242.1"/>
    <property type="gene ID" value="ENSSLDG00000001827.1"/>
</dbReference>
<feature type="domain" description="Fibronectin type-III" evidence="2">
    <location>
        <begin position="209"/>
        <end position="309"/>
    </location>
</feature>
<feature type="region of interest" description="Disordered" evidence="1">
    <location>
        <begin position="1"/>
        <end position="21"/>
    </location>
</feature>
<dbReference type="InterPro" id="IPR036116">
    <property type="entry name" value="FN3_sf"/>
</dbReference>
<name>A0A3B4WIF6_SERLL</name>
<dbReference type="InterPro" id="IPR003961">
    <property type="entry name" value="FN3_dom"/>
</dbReference>
<reference evidence="3" key="1">
    <citation type="submission" date="2025-08" db="UniProtKB">
        <authorList>
            <consortium name="Ensembl"/>
        </authorList>
    </citation>
    <scope>IDENTIFICATION</scope>
</reference>
<protein>
    <recommendedName>
        <fullName evidence="2">Fibronectin type-III domain-containing protein</fullName>
    </recommendedName>
</protein>